<evidence type="ECO:0000256" key="7">
    <source>
        <dbReference type="ARBA" id="ARBA00023136"/>
    </source>
</evidence>
<comment type="similarity">
    <text evidence="2 8">Belongs to the cation transport ATPase (P-type) (TC 3.A.3) family. Type IB subfamily.</text>
</comment>
<keyword evidence="12" id="KW-1185">Reference proteome</keyword>
<dbReference type="EMBL" id="BMDG01000017">
    <property type="protein sequence ID" value="GGI11823.1"/>
    <property type="molecule type" value="Genomic_DNA"/>
</dbReference>
<dbReference type="SUPFAM" id="SSF81653">
    <property type="entry name" value="Calcium ATPase, transduction domain A"/>
    <property type="match status" value="1"/>
</dbReference>
<dbReference type="InterPro" id="IPR036412">
    <property type="entry name" value="HAD-like_sf"/>
</dbReference>
<dbReference type="InterPro" id="IPR059000">
    <property type="entry name" value="ATPase_P-type_domA"/>
</dbReference>
<evidence type="ECO:0000256" key="1">
    <source>
        <dbReference type="ARBA" id="ARBA00004651"/>
    </source>
</evidence>
<evidence type="ECO:0000256" key="8">
    <source>
        <dbReference type="RuleBase" id="RU362081"/>
    </source>
</evidence>
<gene>
    <name evidence="11" type="ORF">GCM10007368_38110</name>
</gene>
<feature type="transmembrane region" description="Helical" evidence="8">
    <location>
        <begin position="286"/>
        <end position="307"/>
    </location>
</feature>
<dbReference type="Pfam" id="PF00702">
    <property type="entry name" value="Hydrolase"/>
    <property type="match status" value="1"/>
</dbReference>
<evidence type="ECO:0000256" key="2">
    <source>
        <dbReference type="ARBA" id="ARBA00006024"/>
    </source>
</evidence>
<feature type="transmembrane region" description="Helical" evidence="8">
    <location>
        <begin position="125"/>
        <end position="149"/>
    </location>
</feature>
<dbReference type="Pfam" id="PF00122">
    <property type="entry name" value="E1-E2_ATPase"/>
    <property type="match status" value="1"/>
</dbReference>
<evidence type="ECO:0000313" key="11">
    <source>
        <dbReference type="EMBL" id="GGI11823.1"/>
    </source>
</evidence>
<dbReference type="NCBIfam" id="TIGR01512">
    <property type="entry name" value="ATPase-IB2_Cd"/>
    <property type="match status" value="1"/>
</dbReference>
<dbReference type="InterPro" id="IPR008250">
    <property type="entry name" value="ATPase_P-typ_transduc_dom_A_sf"/>
</dbReference>
<evidence type="ECO:0000313" key="12">
    <source>
        <dbReference type="Proteomes" id="UP000632535"/>
    </source>
</evidence>
<dbReference type="InterPro" id="IPR023298">
    <property type="entry name" value="ATPase_P-typ_TM_dom_sf"/>
</dbReference>
<dbReference type="InterPro" id="IPR051014">
    <property type="entry name" value="Cation_Transport_ATPase_IB"/>
</dbReference>
<organism evidence="11 12">
    <name type="scientific">Isoptericola cucumis</name>
    <dbReference type="NCBI Taxonomy" id="1776856"/>
    <lineage>
        <taxon>Bacteria</taxon>
        <taxon>Bacillati</taxon>
        <taxon>Actinomycetota</taxon>
        <taxon>Actinomycetes</taxon>
        <taxon>Micrococcales</taxon>
        <taxon>Promicromonosporaceae</taxon>
        <taxon>Isoptericola</taxon>
    </lineage>
</organism>
<dbReference type="NCBIfam" id="TIGR01525">
    <property type="entry name" value="ATPase-IB_hvy"/>
    <property type="match status" value="1"/>
</dbReference>
<comment type="subcellular location">
    <subcellularLocation>
        <location evidence="1">Cell membrane</location>
        <topology evidence="1">Multi-pass membrane protein</topology>
    </subcellularLocation>
</comment>
<dbReference type="SUPFAM" id="SSF81665">
    <property type="entry name" value="Calcium ATPase, transmembrane domain M"/>
    <property type="match status" value="1"/>
</dbReference>
<keyword evidence="3 8" id="KW-0812">Transmembrane</keyword>
<dbReference type="InterPro" id="IPR027256">
    <property type="entry name" value="P-typ_ATPase_IB"/>
</dbReference>
<keyword evidence="5" id="KW-1278">Translocase</keyword>
<accession>A0ABQ2BCC2</accession>
<proteinExistence type="inferred from homology"/>
<keyword evidence="8" id="KW-0067">ATP-binding</keyword>
<dbReference type="PROSITE" id="PS00154">
    <property type="entry name" value="ATPASE_E1_E2"/>
    <property type="match status" value="1"/>
</dbReference>
<feature type="domain" description="P-type ATPase A" evidence="10">
    <location>
        <begin position="170"/>
        <end position="270"/>
    </location>
</feature>
<dbReference type="InterPro" id="IPR044492">
    <property type="entry name" value="P_typ_ATPase_HD_dom"/>
</dbReference>
<dbReference type="InterPro" id="IPR001757">
    <property type="entry name" value="P_typ_ATPase"/>
</dbReference>
<dbReference type="Proteomes" id="UP000632535">
    <property type="component" value="Unassembled WGS sequence"/>
</dbReference>
<dbReference type="SUPFAM" id="SSF56784">
    <property type="entry name" value="HAD-like"/>
    <property type="match status" value="1"/>
</dbReference>
<feature type="transmembrane region" description="Helical" evidence="8">
    <location>
        <begin position="618"/>
        <end position="645"/>
    </location>
</feature>
<feature type="transmembrane region" description="Helical" evidence="8">
    <location>
        <begin position="63"/>
        <end position="80"/>
    </location>
</feature>
<dbReference type="Gene3D" id="2.70.150.10">
    <property type="entry name" value="Calcium-transporting ATPase, cytoplasmic transduction domain A"/>
    <property type="match status" value="1"/>
</dbReference>
<dbReference type="PROSITE" id="PS01229">
    <property type="entry name" value="COF_2"/>
    <property type="match status" value="1"/>
</dbReference>
<keyword evidence="4 8" id="KW-0479">Metal-binding</keyword>
<dbReference type="InterPro" id="IPR023214">
    <property type="entry name" value="HAD_sf"/>
</dbReference>
<feature type="region of interest" description="Disordered" evidence="9">
    <location>
        <begin position="1"/>
        <end position="53"/>
    </location>
</feature>
<evidence type="ECO:0000256" key="9">
    <source>
        <dbReference type="SAM" id="MobiDB-lite"/>
    </source>
</evidence>
<evidence type="ECO:0000259" key="10">
    <source>
        <dbReference type="Pfam" id="PF00122"/>
    </source>
</evidence>
<dbReference type="PANTHER" id="PTHR48085:SF5">
    <property type="entry name" value="CADMIUM_ZINC-TRANSPORTING ATPASE HMA4-RELATED"/>
    <property type="match status" value="1"/>
</dbReference>
<dbReference type="PANTHER" id="PTHR48085">
    <property type="entry name" value="CADMIUM/ZINC-TRANSPORTING ATPASE HMA2-RELATED"/>
    <property type="match status" value="1"/>
</dbReference>
<feature type="transmembrane region" description="Helical" evidence="8">
    <location>
        <begin position="87"/>
        <end position="105"/>
    </location>
</feature>
<protein>
    <submittedName>
        <fullName evidence="11">Heavy metal-translocating P-type ATPase Cd/Co/Hg/Pb/Zn-transporting</fullName>
    </submittedName>
</protein>
<evidence type="ECO:0000256" key="4">
    <source>
        <dbReference type="ARBA" id="ARBA00022723"/>
    </source>
</evidence>
<dbReference type="SFLD" id="SFLDG00002">
    <property type="entry name" value="C1.7:_P-type_atpase_like"/>
    <property type="match status" value="1"/>
</dbReference>
<dbReference type="InterPro" id="IPR023299">
    <property type="entry name" value="ATPase_P-typ_cyto_dom_N"/>
</dbReference>
<feature type="compositionally biased region" description="Low complexity" evidence="9">
    <location>
        <begin position="21"/>
        <end position="34"/>
    </location>
</feature>
<dbReference type="Gene3D" id="3.40.1110.10">
    <property type="entry name" value="Calcium-transporting ATPase, cytoplasmic domain N"/>
    <property type="match status" value="1"/>
</dbReference>
<evidence type="ECO:0000256" key="5">
    <source>
        <dbReference type="ARBA" id="ARBA00022967"/>
    </source>
</evidence>
<dbReference type="Gene3D" id="3.40.50.1000">
    <property type="entry name" value="HAD superfamily/HAD-like"/>
    <property type="match status" value="1"/>
</dbReference>
<name>A0ABQ2BCC2_9MICO</name>
<keyword evidence="7 8" id="KW-0472">Membrane</keyword>
<evidence type="ECO:0000256" key="6">
    <source>
        <dbReference type="ARBA" id="ARBA00022989"/>
    </source>
</evidence>
<feature type="transmembrane region" description="Helical" evidence="8">
    <location>
        <begin position="319"/>
        <end position="344"/>
    </location>
</feature>
<keyword evidence="8" id="KW-1003">Cell membrane</keyword>
<comment type="caution">
    <text evidence="11">The sequence shown here is derived from an EMBL/GenBank/DDBJ whole genome shotgun (WGS) entry which is preliminary data.</text>
</comment>
<keyword evidence="8" id="KW-0547">Nucleotide-binding</keyword>
<dbReference type="InterPro" id="IPR018303">
    <property type="entry name" value="ATPase_P-typ_P_site"/>
</dbReference>
<feature type="region of interest" description="Disordered" evidence="9">
    <location>
        <begin position="671"/>
        <end position="694"/>
    </location>
</feature>
<keyword evidence="6 8" id="KW-1133">Transmembrane helix</keyword>
<dbReference type="NCBIfam" id="TIGR01494">
    <property type="entry name" value="ATPase_P-type"/>
    <property type="match status" value="1"/>
</dbReference>
<dbReference type="SFLD" id="SFLDS00003">
    <property type="entry name" value="Haloacid_Dehalogenase"/>
    <property type="match status" value="1"/>
</dbReference>
<dbReference type="PRINTS" id="PR00119">
    <property type="entry name" value="CATATPASE"/>
</dbReference>
<evidence type="ECO:0000256" key="3">
    <source>
        <dbReference type="ARBA" id="ARBA00022692"/>
    </source>
</evidence>
<reference evidence="12" key="1">
    <citation type="journal article" date="2019" name="Int. J. Syst. Evol. Microbiol.">
        <title>The Global Catalogue of Microorganisms (GCM) 10K type strain sequencing project: providing services to taxonomists for standard genome sequencing and annotation.</title>
        <authorList>
            <consortium name="The Broad Institute Genomics Platform"/>
            <consortium name="The Broad Institute Genome Sequencing Center for Infectious Disease"/>
            <person name="Wu L."/>
            <person name="Ma J."/>
        </authorList>
    </citation>
    <scope>NUCLEOTIDE SEQUENCE [LARGE SCALE GENOMIC DNA]</scope>
    <source>
        <strain evidence="12">CCM 8653</strain>
    </source>
</reference>
<sequence>MSRECCGPDEPEDRPMPLGLGSSSAAGKTGSAESPAGADGTGRDGHDEEDAQEELAPWWRDRALLLPAVSGVLLAAGYGLEWSGLEVSAGVVQAASLLAGAWTFAPGALRRLLRGRLGVGLLMTIAAVGAVALGHVGEAAALAFLFSIAEALEDRAMDRARHGLRALLDLMPETARISRLSGEIDIPADQVRELDLLVVRGGERLATDGVVTSGRSSLDTSTITGESIPVEVGPGDFVPAGAINGTGTLQVEATADGRDNSLTTIVRLVEEAQARKGERARLADRIARPLVPIVLVAAVLVAVWGFVVGDPGTWIQRALVVLVAASPCALAIAVPVTVISAIGAASRFGMIIKSGAAFEELGTVRAVAIDKTGTLTLNRPEVVEVVTSPDTTRERALVLAAALEARSTHPLAAAILAAAPAASRADDVEEHPGRGLQGIVAGTPVRVGTTRWIDAGDLEPDAAKLEERGMTVVAVEIGGAPVALLGIRDELRPEAAEAVRHLADDGVRVMMLTGDNERTANALAREAGIPDVRAAQLPQDKERAVRESAQRVPTAMIGDGVNDAPALAAANVGIAMGAGGSAAAIETADVAFTGSDLRLVPQGLAHARRGRRIMTGNILLALAIILVLFPLALFGVLGLAGVVLVHEIAEVVVILNGLRAARGSVALPPLPHLENPAPSRSERQAATPASNPGP</sequence>
<dbReference type="SFLD" id="SFLDF00027">
    <property type="entry name" value="p-type_atpase"/>
    <property type="match status" value="1"/>
</dbReference>